<dbReference type="InterPro" id="IPR036689">
    <property type="entry name" value="ESAT-6-like_sf"/>
</dbReference>
<dbReference type="EMBL" id="RBDX01000019">
    <property type="protein sequence ID" value="RKN06722.1"/>
    <property type="molecule type" value="Genomic_DNA"/>
</dbReference>
<proteinExistence type="predicted"/>
<evidence type="ECO:0000313" key="3">
    <source>
        <dbReference type="EMBL" id="RKN19348.1"/>
    </source>
</evidence>
<dbReference type="RefSeq" id="WP_120698697.1">
    <property type="nucleotide sequence ID" value="NZ_RBDY01000017.1"/>
</dbReference>
<organism evidence="2 5">
    <name type="scientific">Streptomyces radicis</name>
    <dbReference type="NCBI Taxonomy" id="1750517"/>
    <lineage>
        <taxon>Bacteria</taxon>
        <taxon>Bacillati</taxon>
        <taxon>Actinomycetota</taxon>
        <taxon>Actinomycetes</taxon>
        <taxon>Kitasatosporales</taxon>
        <taxon>Streptomycetaceae</taxon>
        <taxon>Streptomyces</taxon>
    </lineage>
</organism>
<dbReference type="AlphaFoldDB" id="A0A3A9W1T4"/>
<keyword evidence="4" id="KW-1185">Reference proteome</keyword>
<dbReference type="Gene3D" id="1.10.287.1060">
    <property type="entry name" value="ESAT-6-like"/>
    <property type="match status" value="1"/>
</dbReference>
<comment type="caution">
    <text evidence="2">The sequence shown here is derived from an EMBL/GenBank/DDBJ whole genome shotgun (WGS) entry which is preliminary data.</text>
</comment>
<dbReference type="EMBL" id="RBDY01000017">
    <property type="protein sequence ID" value="RKN19348.1"/>
    <property type="molecule type" value="Genomic_DNA"/>
</dbReference>
<dbReference type="Pfam" id="PF06013">
    <property type="entry name" value="WXG100"/>
    <property type="match status" value="1"/>
</dbReference>
<evidence type="ECO:0000313" key="5">
    <source>
        <dbReference type="Proteomes" id="UP000275024"/>
    </source>
</evidence>
<evidence type="ECO:0000256" key="1">
    <source>
        <dbReference type="SAM" id="Coils"/>
    </source>
</evidence>
<feature type="coiled-coil region" evidence="1">
    <location>
        <begin position="14"/>
        <end position="95"/>
    </location>
</feature>
<dbReference type="SUPFAM" id="SSF140453">
    <property type="entry name" value="EsxAB dimer-like"/>
    <property type="match status" value="1"/>
</dbReference>
<keyword evidence="1" id="KW-0175">Coiled coil</keyword>
<protein>
    <recommendedName>
        <fullName evidence="6">WXG100 family type VII secretion target</fullName>
    </recommendedName>
</protein>
<reference evidence="4 5" key="1">
    <citation type="submission" date="2018-09" db="EMBL/GenBank/DDBJ databases">
        <title>Streptomyces sp. nov. DS1-2, an endophytic actinomycete isolated from roots of Dendrobium scabrilingue.</title>
        <authorList>
            <person name="Kuncharoen N."/>
            <person name="Kudo T."/>
            <person name="Ohkuma M."/>
            <person name="Yuki M."/>
            <person name="Tanasupawat S."/>
        </authorList>
    </citation>
    <scope>NUCLEOTIDE SEQUENCE [LARGE SCALE GENOMIC DNA]</scope>
    <source>
        <strain evidence="2 5">AZ1-7</strain>
        <strain evidence="3 4">DS1-2</strain>
    </source>
</reference>
<evidence type="ECO:0000313" key="4">
    <source>
        <dbReference type="Proteomes" id="UP000268652"/>
    </source>
</evidence>
<dbReference type="OrthoDB" id="3253863at2"/>
<accession>A0A3A9W1T4</accession>
<evidence type="ECO:0008006" key="6">
    <source>
        <dbReference type="Google" id="ProtNLM"/>
    </source>
</evidence>
<dbReference type="Proteomes" id="UP000268652">
    <property type="component" value="Unassembled WGS sequence"/>
</dbReference>
<evidence type="ECO:0000313" key="2">
    <source>
        <dbReference type="EMBL" id="RKN06722.1"/>
    </source>
</evidence>
<dbReference type="Proteomes" id="UP000275024">
    <property type="component" value="Unassembled WGS sequence"/>
</dbReference>
<gene>
    <name evidence="3" type="ORF">D7318_21135</name>
    <name evidence="2" type="ORF">D7319_21670</name>
</gene>
<sequence length="119" mass="13217">MSDQMPTDNLRFSNETIQALINSLNQEIELLQGSKTKLEATTTEVMAGWQGQAGSRFGAGQQEANLNLDRLIRSLENLRGLVEMSRNDFDDLEQQQLDDMLRAQSGLANIQSAGFENLA</sequence>
<dbReference type="InterPro" id="IPR010310">
    <property type="entry name" value="T7SS_ESAT-6-like"/>
</dbReference>
<name>A0A3A9W1T4_9ACTN</name>